<evidence type="ECO:0000256" key="8">
    <source>
        <dbReference type="SAM" id="SignalP"/>
    </source>
</evidence>
<evidence type="ECO:0000256" key="2">
    <source>
        <dbReference type="ARBA" id="ARBA00022559"/>
    </source>
</evidence>
<comment type="similarity">
    <text evidence="7">Belongs to the chloroperoxidase family.</text>
</comment>
<dbReference type="Pfam" id="PF01328">
    <property type="entry name" value="Peroxidase_2"/>
    <property type="match status" value="1"/>
</dbReference>
<keyword evidence="11" id="KW-1185">Reference proteome</keyword>
<evidence type="ECO:0000256" key="3">
    <source>
        <dbReference type="ARBA" id="ARBA00022617"/>
    </source>
</evidence>
<accession>A0A1E1K2B6</accession>
<dbReference type="AlphaFoldDB" id="A0A1E1K2B6"/>
<dbReference type="GO" id="GO:0004601">
    <property type="term" value="F:peroxidase activity"/>
    <property type="evidence" value="ECO:0007669"/>
    <property type="project" value="UniProtKB-KW"/>
</dbReference>
<reference evidence="11" key="1">
    <citation type="submission" date="2016-03" db="EMBL/GenBank/DDBJ databases">
        <authorList>
            <person name="Guldener U."/>
        </authorList>
    </citation>
    <scope>NUCLEOTIDE SEQUENCE [LARGE SCALE GENOMIC DNA]</scope>
    <source>
        <strain evidence="11">04CH-RAC-A.6.1</strain>
    </source>
</reference>
<dbReference type="InterPro" id="IPR036851">
    <property type="entry name" value="Chloroperoxidase-like_sf"/>
</dbReference>
<evidence type="ECO:0000313" key="10">
    <source>
        <dbReference type="EMBL" id="CZS92277.1"/>
    </source>
</evidence>
<keyword evidence="3" id="KW-0349">Heme</keyword>
<evidence type="ECO:0000256" key="4">
    <source>
        <dbReference type="ARBA" id="ARBA00022723"/>
    </source>
</evidence>
<proteinExistence type="inferred from homology"/>
<keyword evidence="5" id="KW-0560">Oxidoreductase</keyword>
<evidence type="ECO:0000313" key="11">
    <source>
        <dbReference type="Proteomes" id="UP000178912"/>
    </source>
</evidence>
<dbReference type="GO" id="GO:0046872">
    <property type="term" value="F:metal ion binding"/>
    <property type="evidence" value="ECO:0007669"/>
    <property type="project" value="UniProtKB-KW"/>
</dbReference>
<dbReference type="SUPFAM" id="SSF47571">
    <property type="entry name" value="Cloroperoxidase"/>
    <property type="match status" value="1"/>
</dbReference>
<dbReference type="OrthoDB" id="407298at2759"/>
<protein>
    <submittedName>
        <fullName evidence="10">Related to chloroperoxidase</fullName>
    </submittedName>
</protein>
<keyword evidence="4" id="KW-0479">Metal-binding</keyword>
<keyword evidence="6" id="KW-0408">Iron</keyword>
<feature type="chain" id="PRO_5012926997" evidence="8">
    <location>
        <begin position="16"/>
        <end position="239"/>
    </location>
</feature>
<dbReference type="PANTHER" id="PTHR33577:SF19">
    <property type="entry name" value="HEME HALOPEROXIDASE FAMILY PROFILE DOMAIN-CONTAINING PROTEIN-RELATED"/>
    <property type="match status" value="1"/>
</dbReference>
<sequence length="239" mass="26083">MKLATLVWFITTAFCHSENAWIAPSSTDRRSPCPMVNSLANHGFLARDGRNISVADLVAGFEKGVNLAAAVTITVSQGVLNVSTTGSDTTFNLNDLSVHDFIEHDGSLSRQDFFFGDNHSFNATIWESVAAAFTNDTINLKTAISARAKRLAAAAAVNPEFHLTARQTLGSSLETALYMIVFSDPEVPSEAKTKWVKSFFTRERLPYEEGWTRSKEQLTLAQGLAIANKILNPPAELSD</sequence>
<evidence type="ECO:0000256" key="7">
    <source>
        <dbReference type="ARBA" id="ARBA00025795"/>
    </source>
</evidence>
<dbReference type="PANTHER" id="PTHR33577">
    <property type="entry name" value="STERIGMATOCYSTIN BIOSYNTHESIS PEROXIDASE STCC-RELATED"/>
    <property type="match status" value="1"/>
</dbReference>
<dbReference type="InterPro" id="IPR000028">
    <property type="entry name" value="Chloroperoxidase"/>
</dbReference>
<organism evidence="10 11">
    <name type="scientific">Rhynchosporium agropyri</name>
    <dbReference type="NCBI Taxonomy" id="914238"/>
    <lineage>
        <taxon>Eukaryota</taxon>
        <taxon>Fungi</taxon>
        <taxon>Dikarya</taxon>
        <taxon>Ascomycota</taxon>
        <taxon>Pezizomycotina</taxon>
        <taxon>Leotiomycetes</taxon>
        <taxon>Helotiales</taxon>
        <taxon>Ploettnerulaceae</taxon>
        <taxon>Rhynchosporium</taxon>
    </lineage>
</organism>
<feature type="signal peptide" evidence="8">
    <location>
        <begin position="1"/>
        <end position="15"/>
    </location>
</feature>
<evidence type="ECO:0000256" key="5">
    <source>
        <dbReference type="ARBA" id="ARBA00023002"/>
    </source>
</evidence>
<gene>
    <name evidence="10" type="ORF">RAG0_02732</name>
</gene>
<name>A0A1E1K2B6_9HELO</name>
<feature type="domain" description="Heme haloperoxidase family profile" evidence="9">
    <location>
        <begin position="17"/>
        <end position="225"/>
    </location>
</feature>
<dbReference type="Gene3D" id="1.10.489.10">
    <property type="entry name" value="Chloroperoxidase-like"/>
    <property type="match status" value="1"/>
</dbReference>
<evidence type="ECO:0000259" key="9">
    <source>
        <dbReference type="PROSITE" id="PS51405"/>
    </source>
</evidence>
<dbReference type="EMBL" id="FJUX01000011">
    <property type="protein sequence ID" value="CZS92277.1"/>
    <property type="molecule type" value="Genomic_DNA"/>
</dbReference>
<dbReference type="PROSITE" id="PS51405">
    <property type="entry name" value="HEME_HALOPEROXIDASE"/>
    <property type="match status" value="1"/>
</dbReference>
<keyword evidence="8" id="KW-0732">Signal</keyword>
<evidence type="ECO:0000256" key="6">
    <source>
        <dbReference type="ARBA" id="ARBA00023004"/>
    </source>
</evidence>
<comment type="cofactor">
    <cofactor evidence="1">
        <name>heme b</name>
        <dbReference type="ChEBI" id="CHEBI:60344"/>
    </cofactor>
</comment>
<evidence type="ECO:0000256" key="1">
    <source>
        <dbReference type="ARBA" id="ARBA00001970"/>
    </source>
</evidence>
<dbReference type="Proteomes" id="UP000178912">
    <property type="component" value="Unassembled WGS sequence"/>
</dbReference>
<keyword evidence="2 10" id="KW-0575">Peroxidase</keyword>